<dbReference type="KEGG" id="halc:EY643_01445"/>
<sequence length="147" mass="16655">MLPDSFYTVFGLVFGIVFVVPTICMIRKRGLDDWAWPFFLASLPVWYMLFGVLAGDANVIALEALVGLPYFLTGYLSWRTKSRFMLCALGFAWLSHGLYDYYHDVFFTNAGVFAWYPMFCAVVDIAVGGYLLHRAFTGVDKPCSKLN</sequence>
<gene>
    <name evidence="2" type="ORF">EY643_01445</name>
</gene>
<feature type="transmembrane region" description="Helical" evidence="1">
    <location>
        <begin position="34"/>
        <end position="53"/>
    </location>
</feature>
<feature type="transmembrane region" description="Helical" evidence="1">
    <location>
        <begin position="84"/>
        <end position="102"/>
    </location>
</feature>
<keyword evidence="1" id="KW-0812">Transmembrane</keyword>
<keyword evidence="3" id="KW-1185">Reference proteome</keyword>
<evidence type="ECO:0000313" key="3">
    <source>
        <dbReference type="Proteomes" id="UP000326287"/>
    </source>
</evidence>
<evidence type="ECO:0000313" key="2">
    <source>
        <dbReference type="EMBL" id="QFU74422.1"/>
    </source>
</evidence>
<name>A0A5P9NF81_9GAMM</name>
<dbReference type="Proteomes" id="UP000326287">
    <property type="component" value="Chromosome"/>
</dbReference>
<dbReference type="AlphaFoldDB" id="A0A5P9NF81"/>
<dbReference type="OrthoDB" id="7580644at2"/>
<organism evidence="2 3">
    <name type="scientific">Halioglobus maricola</name>
    <dbReference type="NCBI Taxonomy" id="2601894"/>
    <lineage>
        <taxon>Bacteria</taxon>
        <taxon>Pseudomonadati</taxon>
        <taxon>Pseudomonadota</taxon>
        <taxon>Gammaproteobacteria</taxon>
        <taxon>Cellvibrionales</taxon>
        <taxon>Halieaceae</taxon>
        <taxon>Halioglobus</taxon>
    </lineage>
</organism>
<evidence type="ECO:0000256" key="1">
    <source>
        <dbReference type="SAM" id="Phobius"/>
    </source>
</evidence>
<feature type="transmembrane region" description="Helical" evidence="1">
    <location>
        <begin position="6"/>
        <end position="27"/>
    </location>
</feature>
<accession>A0A5P9NF81</accession>
<keyword evidence="1" id="KW-0472">Membrane</keyword>
<protein>
    <submittedName>
        <fullName evidence="2">Uncharacterized protein</fullName>
    </submittedName>
</protein>
<dbReference type="EMBL" id="CP036422">
    <property type="protein sequence ID" value="QFU74422.1"/>
    <property type="molecule type" value="Genomic_DNA"/>
</dbReference>
<proteinExistence type="predicted"/>
<feature type="transmembrane region" description="Helical" evidence="1">
    <location>
        <begin position="59"/>
        <end position="77"/>
    </location>
</feature>
<reference evidence="2 3" key="1">
    <citation type="submission" date="2019-02" db="EMBL/GenBank/DDBJ databases">
        <authorList>
            <person name="Li S.-H."/>
        </authorList>
    </citation>
    <scope>NUCLEOTIDE SEQUENCE [LARGE SCALE GENOMIC DNA]</scope>
    <source>
        <strain evidence="2 3">IMCC14385</strain>
    </source>
</reference>
<feature type="transmembrane region" description="Helical" evidence="1">
    <location>
        <begin position="114"/>
        <end position="132"/>
    </location>
</feature>
<keyword evidence="1" id="KW-1133">Transmembrane helix</keyword>
<dbReference type="RefSeq" id="WP_152660534.1">
    <property type="nucleotide sequence ID" value="NZ_CP036422.1"/>
</dbReference>